<sequence>MNRWHVLKRLMPLLAGMVLLLSACGRADLSTLRPQGPVAEEQFGLMKLTIIVMVLVVLVVFAIAVYVIIRFRRRPGDKTIPVQVEGNHKLEIIWTVIPIILLVILGVPTVKTVFGLAQDYTKDPKAIQVQVTAHQYWWEFNYPNLGVKTAQELLIPDDAVISVEAKTADVLHSFWIPSLAGKVDTNPGGNVNIMYFKAPKTGVYLGKCAELCGPSHSLMDFKVKVVDRKSFDRWVAAMKAPVALPADKDVADVLNNQCLSCHAIGANGGQLFPNLTGIGGREAVAGILVNTNDPKYANEGSVEHNLAKWIKDPQAVKPGTLMPKVELTDQQIDAIAKYLAGLKLDYETTK</sequence>
<dbReference type="GO" id="GO:0004129">
    <property type="term" value="F:cytochrome-c oxidase activity"/>
    <property type="evidence" value="ECO:0007669"/>
    <property type="project" value="UniProtKB-EC"/>
</dbReference>
<protein>
    <recommendedName>
        <fullName evidence="18">Cytochrome c oxidase subunit 2</fullName>
        <ecNumber evidence="18">7.1.1.9</ecNumber>
    </recommendedName>
</protein>
<dbReference type="PRINTS" id="PR01166">
    <property type="entry name" value="CYCOXIDASEII"/>
</dbReference>
<evidence type="ECO:0000256" key="6">
    <source>
        <dbReference type="ARBA" id="ARBA00022692"/>
    </source>
</evidence>
<evidence type="ECO:0000256" key="4">
    <source>
        <dbReference type="ARBA" id="ARBA00022617"/>
    </source>
</evidence>
<dbReference type="SUPFAM" id="SSF46626">
    <property type="entry name" value="Cytochrome c"/>
    <property type="match status" value="1"/>
</dbReference>
<evidence type="ECO:0000256" key="14">
    <source>
        <dbReference type="ARBA" id="ARBA00024688"/>
    </source>
</evidence>
<dbReference type="EC" id="7.1.1.9" evidence="18"/>
<evidence type="ECO:0000256" key="12">
    <source>
        <dbReference type="ARBA" id="ARBA00023008"/>
    </source>
</evidence>
<dbReference type="PROSITE" id="PS00078">
    <property type="entry name" value="COX2"/>
    <property type="match status" value="1"/>
</dbReference>
<dbReference type="SUPFAM" id="SSF81464">
    <property type="entry name" value="Cytochrome c oxidase subunit II-like, transmembrane region"/>
    <property type="match status" value="1"/>
</dbReference>
<evidence type="ECO:0000259" key="22">
    <source>
        <dbReference type="PROSITE" id="PS51007"/>
    </source>
</evidence>
<organism evidence="23 24">
    <name type="scientific">Paenibacillus baekrokdamisoli</name>
    <dbReference type="NCBI Taxonomy" id="1712516"/>
    <lineage>
        <taxon>Bacteria</taxon>
        <taxon>Bacillati</taxon>
        <taxon>Bacillota</taxon>
        <taxon>Bacilli</taxon>
        <taxon>Bacillales</taxon>
        <taxon>Paenibacillaceae</taxon>
        <taxon>Paenibacillus</taxon>
    </lineage>
</organism>
<evidence type="ECO:0000256" key="18">
    <source>
        <dbReference type="RuleBase" id="RU004024"/>
    </source>
</evidence>
<evidence type="ECO:0000256" key="10">
    <source>
        <dbReference type="ARBA" id="ARBA00022989"/>
    </source>
</evidence>
<keyword evidence="5 17" id="KW-0679">Respiratory chain</keyword>
<evidence type="ECO:0000313" key="24">
    <source>
        <dbReference type="Proteomes" id="UP000275368"/>
    </source>
</evidence>
<dbReference type="GO" id="GO:0016491">
    <property type="term" value="F:oxidoreductase activity"/>
    <property type="evidence" value="ECO:0007669"/>
    <property type="project" value="InterPro"/>
</dbReference>
<keyword evidence="6 17" id="KW-0812">Transmembrane</keyword>
<dbReference type="GO" id="GO:0005886">
    <property type="term" value="C:plasma membrane"/>
    <property type="evidence" value="ECO:0007669"/>
    <property type="project" value="UniProtKB-SubCell"/>
</dbReference>
<dbReference type="Pfam" id="PF00116">
    <property type="entry name" value="COX2"/>
    <property type="match status" value="1"/>
</dbReference>
<dbReference type="PROSITE" id="PS50857">
    <property type="entry name" value="COX2_CUA"/>
    <property type="match status" value="1"/>
</dbReference>
<feature type="domain" description="Cytochrome oxidase subunit II copper A binding" evidence="20">
    <location>
        <begin position="124"/>
        <end position="237"/>
    </location>
</feature>
<dbReference type="GO" id="GO:0020037">
    <property type="term" value="F:heme binding"/>
    <property type="evidence" value="ECO:0007669"/>
    <property type="project" value="InterPro"/>
</dbReference>
<dbReference type="GO" id="GO:0042773">
    <property type="term" value="P:ATP synthesis coupled electron transport"/>
    <property type="evidence" value="ECO:0007669"/>
    <property type="project" value="TreeGrafter"/>
</dbReference>
<dbReference type="Pfam" id="PF02790">
    <property type="entry name" value="COX2_TM"/>
    <property type="match status" value="1"/>
</dbReference>
<evidence type="ECO:0000256" key="8">
    <source>
        <dbReference type="ARBA" id="ARBA00022967"/>
    </source>
</evidence>
<dbReference type="InterPro" id="IPR008972">
    <property type="entry name" value="Cupredoxin"/>
</dbReference>
<evidence type="ECO:0000256" key="1">
    <source>
        <dbReference type="ARBA" id="ARBA00004141"/>
    </source>
</evidence>
<feature type="transmembrane region" description="Helical" evidence="19">
    <location>
        <begin position="50"/>
        <end position="69"/>
    </location>
</feature>
<dbReference type="PROSITE" id="PS51257">
    <property type="entry name" value="PROKAR_LIPOPROTEIN"/>
    <property type="match status" value="1"/>
</dbReference>
<dbReference type="KEGG" id="pbk:Back11_35270"/>
<evidence type="ECO:0000313" key="23">
    <source>
        <dbReference type="EMBL" id="BBH22182.1"/>
    </source>
</evidence>
<evidence type="ECO:0000259" key="20">
    <source>
        <dbReference type="PROSITE" id="PS50857"/>
    </source>
</evidence>
<evidence type="ECO:0000259" key="21">
    <source>
        <dbReference type="PROSITE" id="PS50999"/>
    </source>
</evidence>
<dbReference type="PROSITE" id="PS51007">
    <property type="entry name" value="CYTC"/>
    <property type="match status" value="1"/>
</dbReference>
<evidence type="ECO:0000256" key="9">
    <source>
        <dbReference type="ARBA" id="ARBA00022982"/>
    </source>
</evidence>
<feature type="transmembrane region" description="Helical" evidence="19">
    <location>
        <begin position="90"/>
        <end position="110"/>
    </location>
</feature>
<keyword evidence="3 17" id="KW-0813">Transport</keyword>
<dbReference type="InterPro" id="IPR002429">
    <property type="entry name" value="CcO_II-like_C"/>
</dbReference>
<dbReference type="Gene3D" id="2.60.40.420">
    <property type="entry name" value="Cupredoxins - blue copper proteins"/>
    <property type="match status" value="1"/>
</dbReference>
<dbReference type="GO" id="GO:0005507">
    <property type="term" value="F:copper ion binding"/>
    <property type="evidence" value="ECO:0007669"/>
    <property type="project" value="InterPro"/>
</dbReference>
<dbReference type="NCBIfam" id="TIGR02866">
    <property type="entry name" value="CoxB"/>
    <property type="match status" value="1"/>
</dbReference>
<evidence type="ECO:0000256" key="3">
    <source>
        <dbReference type="ARBA" id="ARBA00022448"/>
    </source>
</evidence>
<accession>A0A3G9IVA6</accession>
<dbReference type="Proteomes" id="UP000275368">
    <property type="component" value="Chromosome"/>
</dbReference>
<feature type="domain" description="Cytochrome oxidase subunit II transmembrane region profile" evidence="21">
    <location>
        <begin position="23"/>
        <end position="120"/>
    </location>
</feature>
<comment type="cofactor">
    <cofactor evidence="18">
        <name>Cu cation</name>
        <dbReference type="ChEBI" id="CHEBI:23378"/>
    </cofactor>
    <text evidence="18">Binds a copper A center.</text>
</comment>
<dbReference type="EMBL" id="AP019308">
    <property type="protein sequence ID" value="BBH22182.1"/>
    <property type="molecule type" value="Genomic_DNA"/>
</dbReference>
<dbReference type="InterPro" id="IPR036257">
    <property type="entry name" value="Cyt_c_oxidase_su2_TM_sf"/>
</dbReference>
<keyword evidence="4 16" id="KW-0349">Heme</keyword>
<comment type="function">
    <text evidence="14 18">Subunits I and II form the functional core of the enzyme complex. Electrons originating in cytochrome c are transferred via heme a and Cu(A) to the binuclear center formed by heme a3 and Cu(B).</text>
</comment>
<evidence type="ECO:0000256" key="13">
    <source>
        <dbReference type="ARBA" id="ARBA00023136"/>
    </source>
</evidence>
<reference evidence="23 24" key="1">
    <citation type="submission" date="2018-11" db="EMBL/GenBank/DDBJ databases">
        <title>Complete genome sequence of Paenibacillus baekrokdamisoli strain KCTC 33723.</title>
        <authorList>
            <person name="Kang S.W."/>
            <person name="Lee K.C."/>
            <person name="Kim K.K."/>
            <person name="Kim J.S."/>
            <person name="Kim D.S."/>
            <person name="Ko S.H."/>
            <person name="Yang S.H."/>
            <person name="Lee J.S."/>
        </authorList>
    </citation>
    <scope>NUCLEOTIDE SEQUENCE [LARGE SCALE GENOMIC DNA]</scope>
    <source>
        <strain evidence="23 24">KCTC 33723</strain>
    </source>
</reference>
<dbReference type="PANTHER" id="PTHR22888">
    <property type="entry name" value="CYTOCHROME C OXIDASE, SUBUNIT II"/>
    <property type="match status" value="1"/>
</dbReference>
<keyword evidence="13 19" id="KW-0472">Membrane</keyword>
<dbReference type="Gene3D" id="1.10.287.90">
    <property type="match status" value="1"/>
</dbReference>
<comment type="subcellular location">
    <subcellularLocation>
        <location evidence="17">Cell membrane</location>
        <topology evidence="17">Multi-pass membrane protein</topology>
    </subcellularLocation>
    <subcellularLocation>
        <location evidence="1">Membrane</location>
        <topology evidence="1">Multi-pass membrane protein</topology>
    </subcellularLocation>
</comment>
<dbReference type="InterPro" id="IPR014222">
    <property type="entry name" value="Cyt_c_oxidase_su2"/>
</dbReference>
<dbReference type="PANTHER" id="PTHR22888:SF10">
    <property type="entry name" value="CYTOCHROME C OXIDASE SUBUNIT 2"/>
    <property type="match status" value="1"/>
</dbReference>
<gene>
    <name evidence="23" type="primary">ctaC</name>
    <name evidence="23" type="ORF">Back11_35270</name>
</gene>
<dbReference type="InterPro" id="IPR011759">
    <property type="entry name" value="Cyt_c_oxidase_su2_TM_dom"/>
</dbReference>
<comment type="similarity">
    <text evidence="2 17">Belongs to the cytochrome c oxidase subunit 2 family.</text>
</comment>
<name>A0A3G9IVA6_9BACL</name>
<dbReference type="InterPro" id="IPR001505">
    <property type="entry name" value="Copper_CuA"/>
</dbReference>
<keyword evidence="24" id="KW-1185">Reference proteome</keyword>
<comment type="catalytic activity">
    <reaction evidence="15 18">
        <text>4 Fe(II)-[cytochrome c] + O2 + 8 H(+)(in) = 4 Fe(III)-[cytochrome c] + 2 H2O + 4 H(+)(out)</text>
        <dbReference type="Rhea" id="RHEA:11436"/>
        <dbReference type="Rhea" id="RHEA-COMP:10350"/>
        <dbReference type="Rhea" id="RHEA-COMP:14399"/>
        <dbReference type="ChEBI" id="CHEBI:15377"/>
        <dbReference type="ChEBI" id="CHEBI:15378"/>
        <dbReference type="ChEBI" id="CHEBI:15379"/>
        <dbReference type="ChEBI" id="CHEBI:29033"/>
        <dbReference type="ChEBI" id="CHEBI:29034"/>
        <dbReference type="EC" id="7.1.1.9"/>
    </reaction>
</comment>
<evidence type="ECO:0000256" key="5">
    <source>
        <dbReference type="ARBA" id="ARBA00022660"/>
    </source>
</evidence>
<proteinExistence type="inferred from homology"/>
<dbReference type="SUPFAM" id="SSF49503">
    <property type="entry name" value="Cupredoxins"/>
    <property type="match status" value="1"/>
</dbReference>
<evidence type="ECO:0000256" key="19">
    <source>
        <dbReference type="SAM" id="Phobius"/>
    </source>
</evidence>
<evidence type="ECO:0000256" key="2">
    <source>
        <dbReference type="ARBA" id="ARBA00007866"/>
    </source>
</evidence>
<dbReference type="InterPro" id="IPR009056">
    <property type="entry name" value="Cyt_c-like_dom"/>
</dbReference>
<evidence type="ECO:0000256" key="7">
    <source>
        <dbReference type="ARBA" id="ARBA00022723"/>
    </source>
</evidence>
<evidence type="ECO:0000256" key="11">
    <source>
        <dbReference type="ARBA" id="ARBA00023004"/>
    </source>
</evidence>
<dbReference type="PROSITE" id="PS50999">
    <property type="entry name" value="COX2_TM"/>
    <property type="match status" value="1"/>
</dbReference>
<keyword evidence="10 19" id="KW-1133">Transmembrane helix</keyword>
<evidence type="ECO:0000256" key="15">
    <source>
        <dbReference type="ARBA" id="ARBA00047816"/>
    </source>
</evidence>
<evidence type="ECO:0000256" key="17">
    <source>
        <dbReference type="RuleBase" id="RU000456"/>
    </source>
</evidence>
<keyword evidence="11 16" id="KW-0408">Iron</keyword>
<keyword evidence="9 17" id="KW-0249">Electron transport</keyword>
<evidence type="ECO:0000256" key="16">
    <source>
        <dbReference type="PROSITE-ProRule" id="PRU00433"/>
    </source>
</evidence>
<dbReference type="InterPro" id="IPR036909">
    <property type="entry name" value="Cyt_c-like_dom_sf"/>
</dbReference>
<keyword evidence="7 16" id="KW-0479">Metal-binding</keyword>
<keyword evidence="8" id="KW-1278">Translocase</keyword>
<dbReference type="Pfam" id="PF00034">
    <property type="entry name" value="Cytochrom_C"/>
    <property type="match status" value="1"/>
</dbReference>
<feature type="domain" description="Cytochrome c" evidence="22">
    <location>
        <begin position="245"/>
        <end position="343"/>
    </location>
</feature>
<dbReference type="InterPro" id="IPR045187">
    <property type="entry name" value="CcO_II"/>
</dbReference>
<dbReference type="AlphaFoldDB" id="A0A3G9IVA6"/>
<keyword evidence="12 18" id="KW-0186">Copper</keyword>